<comment type="caution">
    <text evidence="1">The sequence shown here is derived from an EMBL/GenBank/DDBJ whole genome shotgun (WGS) entry which is preliminary data.</text>
</comment>
<name>A0A9X0A0L2_9CNID</name>
<protein>
    <submittedName>
        <fullName evidence="1">Uncharacterized protein</fullName>
    </submittedName>
</protein>
<organism evidence="1 2">
    <name type="scientific">Desmophyllum pertusum</name>
    <dbReference type="NCBI Taxonomy" id="174260"/>
    <lineage>
        <taxon>Eukaryota</taxon>
        <taxon>Metazoa</taxon>
        <taxon>Cnidaria</taxon>
        <taxon>Anthozoa</taxon>
        <taxon>Hexacorallia</taxon>
        <taxon>Scleractinia</taxon>
        <taxon>Caryophylliina</taxon>
        <taxon>Caryophylliidae</taxon>
        <taxon>Desmophyllum</taxon>
    </lineage>
</organism>
<gene>
    <name evidence="1" type="ORF">OS493_023360</name>
</gene>
<evidence type="ECO:0000313" key="1">
    <source>
        <dbReference type="EMBL" id="KAJ7390649.1"/>
    </source>
</evidence>
<dbReference type="AlphaFoldDB" id="A0A9X0A0L2"/>
<proteinExistence type="predicted"/>
<dbReference type="Proteomes" id="UP001163046">
    <property type="component" value="Unassembled WGS sequence"/>
</dbReference>
<dbReference type="EMBL" id="MU825413">
    <property type="protein sequence ID" value="KAJ7390649.1"/>
    <property type="molecule type" value="Genomic_DNA"/>
</dbReference>
<evidence type="ECO:0000313" key="2">
    <source>
        <dbReference type="Proteomes" id="UP001163046"/>
    </source>
</evidence>
<sequence length="59" mass="7123">MASAFCRMWITSSFYKMASFLRKVPTPNSWKFGCLCRISPNIQRFPTRAKKTKQFRKWR</sequence>
<reference evidence="1" key="1">
    <citation type="submission" date="2023-01" db="EMBL/GenBank/DDBJ databases">
        <title>Genome assembly of the deep-sea coral Lophelia pertusa.</title>
        <authorList>
            <person name="Herrera S."/>
            <person name="Cordes E."/>
        </authorList>
    </citation>
    <scope>NUCLEOTIDE SEQUENCE</scope>
    <source>
        <strain evidence="1">USNM1676648</strain>
        <tissue evidence="1">Polyp</tissue>
    </source>
</reference>
<accession>A0A9X0A0L2</accession>
<keyword evidence="2" id="KW-1185">Reference proteome</keyword>